<reference evidence="2 3" key="1">
    <citation type="submission" date="2020-04" db="EMBL/GenBank/DDBJ databases">
        <authorList>
            <person name="Alioto T."/>
            <person name="Alioto T."/>
            <person name="Gomez Garrido J."/>
        </authorList>
    </citation>
    <scope>NUCLEOTIDE SEQUENCE [LARGE SCALE GENOMIC DNA]</scope>
</reference>
<evidence type="ECO:0008006" key="4">
    <source>
        <dbReference type="Google" id="ProtNLM"/>
    </source>
</evidence>
<evidence type="ECO:0000256" key="1">
    <source>
        <dbReference type="SAM" id="MobiDB-lite"/>
    </source>
</evidence>
<feature type="compositionally biased region" description="Basic residues" evidence="1">
    <location>
        <begin position="24"/>
        <end position="54"/>
    </location>
</feature>
<feature type="compositionally biased region" description="Basic and acidic residues" evidence="1">
    <location>
        <begin position="55"/>
        <end position="66"/>
    </location>
</feature>
<protein>
    <recommendedName>
        <fullName evidence="4">Gem-associated protein 8</fullName>
    </recommendedName>
</protein>
<name>A0A8S1CGJ7_9INSE</name>
<evidence type="ECO:0000313" key="2">
    <source>
        <dbReference type="EMBL" id="CAB3367496.1"/>
    </source>
</evidence>
<gene>
    <name evidence="2" type="ORF">CLODIP_2_CD01153</name>
</gene>
<dbReference type="GO" id="GO:0000387">
    <property type="term" value="P:spliceosomal snRNP assembly"/>
    <property type="evidence" value="ECO:0007669"/>
    <property type="project" value="InterPro"/>
</dbReference>
<dbReference type="InterPro" id="IPR034754">
    <property type="entry name" value="GEMIN8"/>
</dbReference>
<dbReference type="PANTHER" id="PTHR16238">
    <property type="entry name" value="GEM-ASSOCIATED PROTEIN 8"/>
    <property type="match status" value="1"/>
</dbReference>
<sequence length="300" mass="35015">MSTKQSNTRPFHVKTSFTCEKLPHVKSRGIRTKKRSRRGTKGKNCKKISKNKHVKQQDQKHTFSHTDHWSRQSCATITKNSTMEQLHADPAQSFWDNYKNAMGWQNKHFMNYWKSRCAALEFENQHLYNTIQLLTKTGSNLPVNLKTDGDLTHNQLPDDMEAEEDIESGKEKLKESNESMKGETCHENNQQALEENEDFSFEVNDEMMEFLAISAKHKMELKKKREAEREQEAAEIAQQVPSKAKLPREIMEERKVEMEKLYGADSAPMILGMETAMQLSYQKFVDRYHPKHWPNIPLNP</sequence>
<dbReference type="PANTHER" id="PTHR16238:SF7">
    <property type="entry name" value="GEM-ASSOCIATED PROTEIN 8"/>
    <property type="match status" value="1"/>
</dbReference>
<feature type="region of interest" description="Disordered" evidence="1">
    <location>
        <begin position="22"/>
        <end position="66"/>
    </location>
</feature>
<evidence type="ECO:0000313" key="3">
    <source>
        <dbReference type="Proteomes" id="UP000494165"/>
    </source>
</evidence>
<dbReference type="OrthoDB" id="5989213at2759"/>
<dbReference type="Pfam" id="PF15348">
    <property type="entry name" value="GEMIN8"/>
    <property type="match status" value="1"/>
</dbReference>
<keyword evidence="3" id="KW-1185">Reference proteome</keyword>
<accession>A0A8S1CGJ7</accession>
<proteinExistence type="predicted"/>
<dbReference type="Proteomes" id="UP000494165">
    <property type="component" value="Unassembled WGS sequence"/>
</dbReference>
<organism evidence="2 3">
    <name type="scientific">Cloeon dipterum</name>
    <dbReference type="NCBI Taxonomy" id="197152"/>
    <lineage>
        <taxon>Eukaryota</taxon>
        <taxon>Metazoa</taxon>
        <taxon>Ecdysozoa</taxon>
        <taxon>Arthropoda</taxon>
        <taxon>Hexapoda</taxon>
        <taxon>Insecta</taxon>
        <taxon>Pterygota</taxon>
        <taxon>Palaeoptera</taxon>
        <taxon>Ephemeroptera</taxon>
        <taxon>Pisciforma</taxon>
        <taxon>Baetidae</taxon>
        <taxon>Cloeon</taxon>
    </lineage>
</organism>
<dbReference type="GO" id="GO:0032797">
    <property type="term" value="C:SMN complex"/>
    <property type="evidence" value="ECO:0007669"/>
    <property type="project" value="InterPro"/>
</dbReference>
<dbReference type="EMBL" id="CADEPI010000031">
    <property type="protein sequence ID" value="CAB3367496.1"/>
    <property type="molecule type" value="Genomic_DNA"/>
</dbReference>
<dbReference type="AlphaFoldDB" id="A0A8S1CGJ7"/>
<comment type="caution">
    <text evidence="2">The sequence shown here is derived from an EMBL/GenBank/DDBJ whole genome shotgun (WGS) entry which is preliminary data.</text>
</comment>